<dbReference type="Pfam" id="PF07787">
    <property type="entry name" value="TMEM43"/>
    <property type="match status" value="1"/>
</dbReference>
<feature type="transmembrane region" description="Helical" evidence="7">
    <location>
        <begin position="18"/>
        <end position="37"/>
    </location>
</feature>
<comment type="subcellular location">
    <subcellularLocation>
        <location evidence="1">Endomembrane system</location>
        <topology evidence="1">Multi-pass membrane protein</topology>
    </subcellularLocation>
    <subcellularLocation>
        <location evidence="2">Endoplasmic reticulum membrane</location>
    </subcellularLocation>
</comment>
<accession>A0ABY6T6P2</accession>
<reference evidence="8 9" key="1">
    <citation type="submission" date="2018-12" db="EMBL/GenBank/DDBJ databases">
        <authorList>
            <consortium name="Pathogen Informatics"/>
        </authorList>
    </citation>
    <scope>NUCLEOTIDE SEQUENCE [LARGE SCALE GENOMIC DNA]</scope>
    <source>
        <strain evidence="8 9">NCTC11976</strain>
    </source>
</reference>
<evidence type="ECO:0000256" key="6">
    <source>
        <dbReference type="ARBA" id="ARBA00023136"/>
    </source>
</evidence>
<gene>
    <name evidence="8" type="ORF">NCTC11976_01462</name>
</gene>
<organism evidence="8 9">
    <name type="scientific">Legionella cherrii</name>
    <dbReference type="NCBI Taxonomy" id="28084"/>
    <lineage>
        <taxon>Bacteria</taxon>
        <taxon>Pseudomonadati</taxon>
        <taxon>Pseudomonadota</taxon>
        <taxon>Gammaproteobacteria</taxon>
        <taxon>Legionellales</taxon>
        <taxon>Legionellaceae</taxon>
        <taxon>Legionella</taxon>
    </lineage>
</organism>
<keyword evidence="4" id="KW-0256">Endoplasmic reticulum</keyword>
<evidence type="ECO:0000256" key="4">
    <source>
        <dbReference type="ARBA" id="ARBA00022824"/>
    </source>
</evidence>
<feature type="transmembrane region" description="Helical" evidence="7">
    <location>
        <begin position="356"/>
        <end position="373"/>
    </location>
</feature>
<feature type="transmembrane region" description="Helical" evidence="7">
    <location>
        <begin position="331"/>
        <end position="350"/>
    </location>
</feature>
<keyword evidence="9" id="KW-1185">Reference proteome</keyword>
<keyword evidence="5 7" id="KW-1133">Transmembrane helix</keyword>
<proteinExistence type="predicted"/>
<name>A0ABY6T6P2_9GAMM</name>
<evidence type="ECO:0000256" key="3">
    <source>
        <dbReference type="ARBA" id="ARBA00022692"/>
    </source>
</evidence>
<evidence type="ECO:0000313" key="9">
    <source>
        <dbReference type="Proteomes" id="UP000277577"/>
    </source>
</evidence>
<dbReference type="RefSeq" id="WP_051544450.1">
    <property type="nucleotide sequence ID" value="NZ_CAAAIT010000004.1"/>
</dbReference>
<dbReference type="InterPro" id="IPR012430">
    <property type="entry name" value="TMEM43_fam"/>
</dbReference>
<sequence length="390" mass="43107">MDEEVTTTSWSSRLKDSLGDILIGIVLIIGAIVLVFWNERHALHTAQSLAQAEHILISIPNAPINQQNNLKVVYLSGLATTKENLVDALLGITINAICLNRKVEMYQWQEKTETKTESLLGGSEKKTKTYTYDQTWSESLIDSSHFENPTGHQNPASMAVQSQVQYAKKVTVGDFLLPDDLMKQIQVSRPVNLSQVNKERLKDQLNKPVELSNDNELYVGQDSQHPQLGDLRITLAVVEPQTVSIIAQQTGNTLQAYRAPAGQTVMLLSTGQHSSEEMIHQAQAENTSLAWGLRFVSLFILIWGFSKILTPLVILADVLPFLGSIVRSSSGFAAFLLGTSVWLMMTAIAWFATRPLMSVSLIVIAVVGGYIMIQLKTKRSSVPLTKTPHN</sequence>
<evidence type="ECO:0000256" key="7">
    <source>
        <dbReference type="SAM" id="Phobius"/>
    </source>
</evidence>
<keyword evidence="6 7" id="KW-0472">Membrane</keyword>
<evidence type="ECO:0000256" key="2">
    <source>
        <dbReference type="ARBA" id="ARBA00004586"/>
    </source>
</evidence>
<feature type="transmembrane region" description="Helical" evidence="7">
    <location>
        <begin position="295"/>
        <end position="319"/>
    </location>
</feature>
<keyword evidence="3 7" id="KW-0812">Transmembrane</keyword>
<dbReference type="PANTHER" id="PTHR13416:SF2">
    <property type="entry name" value="TRANSMEMBRANE PROTEIN 43"/>
    <property type="match status" value="1"/>
</dbReference>
<dbReference type="PANTHER" id="PTHR13416">
    <property type="match status" value="1"/>
</dbReference>
<evidence type="ECO:0000256" key="1">
    <source>
        <dbReference type="ARBA" id="ARBA00004127"/>
    </source>
</evidence>
<evidence type="ECO:0000313" key="8">
    <source>
        <dbReference type="EMBL" id="VEB35643.1"/>
    </source>
</evidence>
<dbReference type="EMBL" id="LR134173">
    <property type="protein sequence ID" value="VEB35643.1"/>
    <property type="molecule type" value="Genomic_DNA"/>
</dbReference>
<dbReference type="Proteomes" id="UP000277577">
    <property type="component" value="Chromosome"/>
</dbReference>
<protein>
    <submittedName>
        <fullName evidence="8">Protein of uncharacterized function (DUF1625)</fullName>
    </submittedName>
</protein>
<evidence type="ECO:0000256" key="5">
    <source>
        <dbReference type="ARBA" id="ARBA00022989"/>
    </source>
</evidence>